<dbReference type="AlphaFoldDB" id="A0AAV4IB84"/>
<evidence type="ECO:0000313" key="3">
    <source>
        <dbReference type="Proteomes" id="UP000762676"/>
    </source>
</evidence>
<dbReference type="Pfam" id="PF09772">
    <property type="entry name" value="Tmem26"/>
    <property type="match status" value="1"/>
</dbReference>
<accession>A0AAV4IB84</accession>
<feature type="compositionally biased region" description="Polar residues" evidence="1">
    <location>
        <begin position="352"/>
        <end position="362"/>
    </location>
</feature>
<organism evidence="2 3">
    <name type="scientific">Elysia marginata</name>
    <dbReference type="NCBI Taxonomy" id="1093978"/>
    <lineage>
        <taxon>Eukaryota</taxon>
        <taxon>Metazoa</taxon>
        <taxon>Spiralia</taxon>
        <taxon>Lophotrochozoa</taxon>
        <taxon>Mollusca</taxon>
        <taxon>Gastropoda</taxon>
        <taxon>Heterobranchia</taxon>
        <taxon>Euthyneura</taxon>
        <taxon>Panpulmonata</taxon>
        <taxon>Sacoglossa</taxon>
        <taxon>Placobranchoidea</taxon>
        <taxon>Plakobranchidae</taxon>
        <taxon>Elysia</taxon>
    </lineage>
</organism>
<feature type="compositionally biased region" description="Basic residues" evidence="1">
    <location>
        <begin position="433"/>
        <end position="442"/>
    </location>
</feature>
<feature type="region of interest" description="Disordered" evidence="1">
    <location>
        <begin position="240"/>
        <end position="526"/>
    </location>
</feature>
<feature type="region of interest" description="Disordered" evidence="1">
    <location>
        <begin position="183"/>
        <end position="203"/>
    </location>
</feature>
<keyword evidence="3" id="KW-1185">Reference proteome</keyword>
<feature type="compositionally biased region" description="Acidic residues" evidence="1">
    <location>
        <begin position="467"/>
        <end position="491"/>
    </location>
</feature>
<feature type="compositionally biased region" description="Low complexity" evidence="1">
    <location>
        <begin position="184"/>
        <end position="203"/>
    </location>
</feature>
<dbReference type="Proteomes" id="UP000762676">
    <property type="component" value="Unassembled WGS sequence"/>
</dbReference>
<dbReference type="InterPro" id="IPR019169">
    <property type="entry name" value="Transmembrane_26"/>
</dbReference>
<dbReference type="EMBL" id="BMAT01006173">
    <property type="protein sequence ID" value="GFS07709.1"/>
    <property type="molecule type" value="Genomic_DNA"/>
</dbReference>
<dbReference type="PANTHER" id="PTHR22168">
    <property type="entry name" value="TMEM26 PROTEIN"/>
    <property type="match status" value="1"/>
</dbReference>
<keyword evidence="2" id="KW-0472">Membrane</keyword>
<proteinExistence type="predicted"/>
<reference evidence="2 3" key="1">
    <citation type="journal article" date="2021" name="Elife">
        <title>Chloroplast acquisition without the gene transfer in kleptoplastic sea slugs, Plakobranchus ocellatus.</title>
        <authorList>
            <person name="Maeda T."/>
            <person name="Takahashi S."/>
            <person name="Yoshida T."/>
            <person name="Shimamura S."/>
            <person name="Takaki Y."/>
            <person name="Nagai Y."/>
            <person name="Toyoda A."/>
            <person name="Suzuki Y."/>
            <person name="Arimoto A."/>
            <person name="Ishii H."/>
            <person name="Satoh N."/>
            <person name="Nishiyama T."/>
            <person name="Hasebe M."/>
            <person name="Maruyama T."/>
            <person name="Minagawa J."/>
            <person name="Obokata J."/>
            <person name="Shigenobu S."/>
        </authorList>
    </citation>
    <scope>NUCLEOTIDE SEQUENCE [LARGE SCALE GENOMIC DNA]</scope>
</reference>
<comment type="caution">
    <text evidence="2">The sequence shown here is derived from an EMBL/GenBank/DDBJ whole genome shotgun (WGS) entry which is preliminary data.</text>
</comment>
<gene>
    <name evidence="2" type="ORF">ElyMa_002996300</name>
</gene>
<evidence type="ECO:0000313" key="2">
    <source>
        <dbReference type="EMBL" id="GFS07709.1"/>
    </source>
</evidence>
<feature type="compositionally biased region" description="Basic and acidic residues" evidence="1">
    <location>
        <begin position="449"/>
        <end position="466"/>
    </location>
</feature>
<feature type="compositionally biased region" description="Basic and acidic residues" evidence="1">
    <location>
        <begin position="370"/>
        <end position="381"/>
    </location>
</feature>
<name>A0AAV4IB84_9GAST</name>
<protein>
    <submittedName>
        <fullName evidence="2">Transmembrane protein 26</fullName>
    </submittedName>
</protein>
<sequence>MLANFVSKDNNCLRARTLFLGSCNKQEEKVSRNPHLVTVILALWTASLAQFTLVVTATKSKKTRPVLTRSASSMSDRHSCAGSECCPTEASNGASYWPSKLLVSLKNLEISYYLDSVVVFTTSQFIVLLQDAPFLVLRLLLIFRYDVLSYTNIFFTSKNSLVLILQIYRLVVLFTESRQPPPHSTHSTELLSSHSTPTSLSRSSSVLNLHGTAVDYDSTLSRDQSSFSDGDHARKRRMAFKNSARERNGHQAKCSRSSIRRHSQGHTNLARSCKDLDMKSKKSNFKSHAKNGTVAMTMRSEVIPTTSKPHNRKLPNAFPGKKSKQAERGNGPTQEVEVKSPGSRRAKKSGHSGDTSSQSGTPRSCRKLSARRDTQQTKDDVNLAGGSKRCGASAVSTGGKFKRQGKKTTSTTPPTDLSEEDRMAQTSCQRSGSKGHHTHHKSLGISPREVARLGRHSKENFSFETRDEVEEENEEQEEGEEDEAVDEDTIDLSDLTTANYDIEEEVANKEENVLESSAAGRRDEASRKWRKSHWCSAKDLKTALTFLNEADGYKTVVLKSGKGGKEMMVLNDTG</sequence>
<evidence type="ECO:0000256" key="1">
    <source>
        <dbReference type="SAM" id="MobiDB-lite"/>
    </source>
</evidence>
<keyword evidence="2" id="KW-0812">Transmembrane</keyword>